<dbReference type="RefSeq" id="WP_332520459.1">
    <property type="nucleotide sequence ID" value="NZ_JANRHA010000012.1"/>
</dbReference>
<keyword evidence="6" id="KW-1185">Reference proteome</keyword>
<dbReference type="EMBL" id="JANRHA010000012">
    <property type="protein sequence ID" value="MDG3016283.1"/>
    <property type="molecule type" value="Genomic_DNA"/>
</dbReference>
<dbReference type="Pfam" id="PF14011">
    <property type="entry name" value="ESX-1_EspG"/>
    <property type="match status" value="1"/>
</dbReference>
<protein>
    <submittedName>
        <fullName evidence="5">ESX secretion-associated protein EspG</fullName>
    </submittedName>
</protein>
<reference evidence="5" key="1">
    <citation type="submission" date="2022-08" db="EMBL/GenBank/DDBJ databases">
        <title>Genome analysis of Corynebacteriales strain.</title>
        <authorList>
            <person name="Lee S.D."/>
        </authorList>
    </citation>
    <scope>NUCLEOTIDE SEQUENCE</scope>
    <source>
        <strain evidence="5">D3-21</strain>
    </source>
</reference>
<evidence type="ECO:0000256" key="4">
    <source>
        <dbReference type="ARBA" id="ARBA00023186"/>
    </source>
</evidence>
<dbReference type="AlphaFoldDB" id="A0A9X4RF57"/>
<evidence type="ECO:0000256" key="3">
    <source>
        <dbReference type="ARBA" id="ARBA00022490"/>
    </source>
</evidence>
<accession>A0A9X4RF57</accession>
<comment type="subcellular location">
    <subcellularLocation>
        <location evidence="1">Cytoplasm</location>
    </subcellularLocation>
</comment>
<keyword evidence="3" id="KW-0963">Cytoplasm</keyword>
<evidence type="ECO:0000313" key="5">
    <source>
        <dbReference type="EMBL" id="MDG3016283.1"/>
    </source>
</evidence>
<sequence length="265" mass="27658">MTVDERSGSATLSPDAVDFCMSLLGIDVLPVVLGTMSTHDDSSALARARLEQRAAFERAGLLDGDDLAPKLVDLFSVLARPTRELAMRLYTPTDVLRLCLVTDASQRHVLAMRGPESIVLQDASVTDSPQTVAAPVLAALGRQAAAQFDRVNAPTQTLVDALEAGRETGDYESALRRAGATEDDAAALGAALGSMSTYAEIVAIAHGDAKTTQAPGAVVVYNTAKGRVVASPSLAADGALWSTFTPGTDHRIVQAVASLLSTLAW</sequence>
<name>A0A9X4RF57_9ACTN</name>
<keyword evidence="4" id="KW-0143">Chaperone</keyword>
<evidence type="ECO:0000256" key="2">
    <source>
        <dbReference type="ARBA" id="ARBA00006411"/>
    </source>
</evidence>
<gene>
    <name evidence="5" type="ORF">NVS88_17145</name>
</gene>
<dbReference type="Proteomes" id="UP001152755">
    <property type="component" value="Unassembled WGS sequence"/>
</dbReference>
<dbReference type="InterPro" id="IPR025734">
    <property type="entry name" value="EspG"/>
</dbReference>
<comment type="similarity">
    <text evidence="2">Belongs to the EspG family.</text>
</comment>
<evidence type="ECO:0000313" key="6">
    <source>
        <dbReference type="Proteomes" id="UP001152755"/>
    </source>
</evidence>
<organism evidence="5 6">
    <name type="scientific">Speluncibacter jeojiensis</name>
    <dbReference type="NCBI Taxonomy" id="2710754"/>
    <lineage>
        <taxon>Bacteria</taxon>
        <taxon>Bacillati</taxon>
        <taxon>Actinomycetota</taxon>
        <taxon>Actinomycetes</taxon>
        <taxon>Mycobacteriales</taxon>
        <taxon>Speluncibacteraceae</taxon>
        <taxon>Speluncibacter</taxon>
    </lineage>
</organism>
<proteinExistence type="inferred from homology"/>
<comment type="caution">
    <text evidence="5">The sequence shown here is derived from an EMBL/GenBank/DDBJ whole genome shotgun (WGS) entry which is preliminary data.</text>
</comment>
<evidence type="ECO:0000256" key="1">
    <source>
        <dbReference type="ARBA" id="ARBA00004496"/>
    </source>
</evidence>